<dbReference type="InterPro" id="IPR036291">
    <property type="entry name" value="NAD(P)-bd_dom_sf"/>
</dbReference>
<dbReference type="InterPro" id="IPR011294">
    <property type="entry name" value="3-OHbutyrate_DH"/>
</dbReference>
<dbReference type="EMBL" id="CP080544">
    <property type="protein sequence ID" value="QYR53700.1"/>
    <property type="molecule type" value="Genomic_DNA"/>
</dbReference>
<dbReference type="Proteomes" id="UP000824755">
    <property type="component" value="Chromosome"/>
</dbReference>
<protein>
    <submittedName>
        <fullName evidence="2">3-hydroxybutyrate dehydrogenase</fullName>
    </submittedName>
</protein>
<evidence type="ECO:0000313" key="2">
    <source>
        <dbReference type="EMBL" id="QYR53700.1"/>
    </source>
</evidence>
<dbReference type="PRINTS" id="PR00081">
    <property type="entry name" value="GDHRDH"/>
</dbReference>
<dbReference type="Gene3D" id="3.40.50.720">
    <property type="entry name" value="NAD(P)-binding Rossmann-like Domain"/>
    <property type="match status" value="1"/>
</dbReference>
<organism evidence="2 3">
    <name type="scientific">Lysobacter soyae</name>
    <dbReference type="NCBI Taxonomy" id="2764185"/>
    <lineage>
        <taxon>Bacteria</taxon>
        <taxon>Pseudomonadati</taxon>
        <taxon>Pseudomonadota</taxon>
        <taxon>Gammaproteobacteria</taxon>
        <taxon>Lysobacterales</taxon>
        <taxon>Lysobacteraceae</taxon>
        <taxon>Lysobacter</taxon>
    </lineage>
</organism>
<name>A0ABX8WS80_9GAMM</name>
<dbReference type="PRINTS" id="PR00080">
    <property type="entry name" value="SDRFAMILY"/>
</dbReference>
<dbReference type="NCBIfam" id="TIGR01963">
    <property type="entry name" value="PHB_DH"/>
    <property type="match status" value="1"/>
</dbReference>
<dbReference type="InterPro" id="IPR002347">
    <property type="entry name" value="SDR_fam"/>
</dbReference>
<keyword evidence="3" id="KW-1185">Reference proteome</keyword>
<dbReference type="RefSeq" id="WP_220380507.1">
    <property type="nucleotide sequence ID" value="NZ_CP080544.1"/>
</dbReference>
<dbReference type="PROSITE" id="PS00061">
    <property type="entry name" value="ADH_SHORT"/>
    <property type="match status" value="1"/>
</dbReference>
<dbReference type="NCBIfam" id="NF009931">
    <property type="entry name" value="PRK13394.1"/>
    <property type="match status" value="1"/>
</dbReference>
<reference evidence="2 3" key="1">
    <citation type="submission" date="2021-08" db="EMBL/GenBank/DDBJ databases">
        <title>Lysobacter sp. strain CJ11 Genome sequencing and assembly.</title>
        <authorList>
            <person name="Kim I."/>
        </authorList>
    </citation>
    <scope>NUCLEOTIDE SEQUENCE [LARGE SCALE GENOMIC DNA]</scope>
    <source>
        <strain evidence="2 3">CJ11</strain>
    </source>
</reference>
<evidence type="ECO:0000313" key="3">
    <source>
        <dbReference type="Proteomes" id="UP000824755"/>
    </source>
</evidence>
<comment type="similarity">
    <text evidence="1">Belongs to the short-chain dehydrogenases/reductases (SDR) family.</text>
</comment>
<dbReference type="SUPFAM" id="SSF51735">
    <property type="entry name" value="NAD(P)-binding Rossmann-fold domains"/>
    <property type="match status" value="1"/>
</dbReference>
<dbReference type="PANTHER" id="PTHR42879:SF2">
    <property type="entry name" value="3-OXOACYL-[ACYL-CARRIER-PROTEIN] REDUCTASE FABG"/>
    <property type="match status" value="1"/>
</dbReference>
<proteinExistence type="inferred from homology"/>
<evidence type="ECO:0000256" key="1">
    <source>
        <dbReference type="ARBA" id="ARBA00006484"/>
    </source>
</evidence>
<accession>A0ABX8WS80</accession>
<gene>
    <name evidence="2" type="ORF">H8L67_04215</name>
</gene>
<dbReference type="Pfam" id="PF13561">
    <property type="entry name" value="adh_short_C2"/>
    <property type="match status" value="1"/>
</dbReference>
<dbReference type="InterPro" id="IPR050259">
    <property type="entry name" value="SDR"/>
</dbReference>
<dbReference type="InterPro" id="IPR020904">
    <property type="entry name" value="Sc_DH/Rdtase_CS"/>
</dbReference>
<dbReference type="PANTHER" id="PTHR42879">
    <property type="entry name" value="3-OXOACYL-(ACYL-CARRIER-PROTEIN) REDUCTASE"/>
    <property type="match status" value="1"/>
</dbReference>
<dbReference type="NCBIfam" id="NF009093">
    <property type="entry name" value="PRK12429.1"/>
    <property type="match status" value="1"/>
</dbReference>
<sequence>MNTSLKDKVCVVTGAASGIGKRIAEVYAAAGARVAIADLKIEAAEATAQEIRTAGGEALAVAMDVTQEQEVIDGIAKVVAQWKKVDVLVSNAGIQIINKITDFAFDDWKKMLAIHCDGAFLTARECMRDMERRKAGGAIIMMGSVHSHEASPLKAPYVTAKHGLLGLARVIAKEGGKLGIRSNVICPGFVRTPLVDKQIPEQAKELGISEEEVIKNVMLKETVDGEFTTVDDVANVALFLAAFETNALTGQSIIVSHGWHIN</sequence>